<dbReference type="GeneID" id="57258985"/>
<dbReference type="Gene3D" id="3.20.20.150">
    <property type="entry name" value="Divalent-metal-dependent TIM barrel enzymes"/>
    <property type="match status" value="1"/>
</dbReference>
<sequence>MEQTWRWFGPKDPISLADVRQTGATGIVTALHEIPNGQVWPVEAIAARKQMIEAAGLSWSVVESIPVHEDIKRGCGRRDEYIANYQQSVRNLASCGIDIVCYNFMPVLDWTRTDLAYELADGGWALRFDQTAFAAFDLFILQRPAAQAEYSAEDIQQAKAYFEQLSPTQRETLVNTLIAGLPGAEEHYSLDNFRALLRTYADIDEATLREHLGYFLRAVIPVAEEVGVRMAIHPDDPPRALLGLPRILSTAEDAQWLLDAAPSPANGLTFCTGSYGVREDNDLVAMAKHFAPFIYFTHLRSTRRETDPRSFHEAHHLDGDVDMVGVIAALVAEERRREREGGPRLPLRPDHGHQLLDDQQRKSNPGYSLIGRLKGLAEIRGVELAVRQQLSSVGTGEACDL</sequence>
<dbReference type="GO" id="GO:0008927">
    <property type="term" value="F:mannonate dehydratase activity"/>
    <property type="evidence" value="ECO:0007669"/>
    <property type="project" value="UniProtKB-UniRule"/>
</dbReference>
<evidence type="ECO:0000256" key="1">
    <source>
        <dbReference type="ARBA" id="ARBA00001794"/>
    </source>
</evidence>
<comment type="similarity">
    <text evidence="4 11">Belongs to the mannonate dehydratase family.</text>
</comment>
<dbReference type="AlphaFoldDB" id="F2KFI9"/>
<proteinExistence type="inferred from homology"/>
<evidence type="ECO:0000313" key="14">
    <source>
        <dbReference type="Proteomes" id="UP000006692"/>
    </source>
</evidence>
<evidence type="ECO:0000256" key="2">
    <source>
        <dbReference type="ARBA" id="ARBA00002713"/>
    </source>
</evidence>
<dbReference type="STRING" id="994484.PSEBR_a2375"/>
<keyword evidence="7 11" id="KW-0408">Iron</keyword>
<evidence type="ECO:0000256" key="6">
    <source>
        <dbReference type="ARBA" id="ARBA00016339"/>
    </source>
</evidence>
<dbReference type="HOGENOM" id="CLU_058621_2_0_6"/>
<feature type="region of interest" description="Disordered" evidence="12">
    <location>
        <begin position="335"/>
        <end position="363"/>
    </location>
</feature>
<dbReference type="KEGG" id="pba:PSEBR_a2375"/>
<evidence type="ECO:0000256" key="7">
    <source>
        <dbReference type="ARBA" id="ARBA00023004"/>
    </source>
</evidence>
<evidence type="ECO:0000256" key="12">
    <source>
        <dbReference type="SAM" id="MobiDB-lite"/>
    </source>
</evidence>
<reference key="2">
    <citation type="submission" date="2011-03" db="EMBL/GenBank/DDBJ databases">
        <title>Complete Genome Sequence of a beneficial plant roots-associated bacterium Pseudomonas brassicacearum.</title>
        <authorList>
            <person name="Ortet P."/>
            <person name="Barakat M."/>
            <person name="Lalaouna D."/>
            <person name="Fochesato S."/>
            <person name="Barbe V."/>
            <person name="Santaella C."/>
            <person name="Heulin T."/>
            <person name="Achouak W."/>
        </authorList>
    </citation>
    <scope>NUCLEOTIDE SEQUENCE</scope>
    <source>
        <strain>NFM421</strain>
    </source>
</reference>
<evidence type="ECO:0000256" key="4">
    <source>
        <dbReference type="ARBA" id="ARBA00007389"/>
    </source>
</evidence>
<dbReference type="EC" id="4.2.1.8" evidence="5 11"/>
<evidence type="ECO:0000256" key="5">
    <source>
        <dbReference type="ARBA" id="ARBA00012927"/>
    </source>
</evidence>
<comment type="function">
    <text evidence="2 11">Catalyzes the dehydration of D-mannonate.</text>
</comment>
<dbReference type="PIRSF" id="PIRSF016049">
    <property type="entry name" value="Man_dehyd"/>
    <property type="match status" value="1"/>
</dbReference>
<accession>F2KFI9</accession>
<dbReference type="GO" id="GO:0008198">
    <property type="term" value="F:ferrous iron binding"/>
    <property type="evidence" value="ECO:0007669"/>
    <property type="project" value="TreeGrafter"/>
</dbReference>
<dbReference type="NCBIfam" id="NF003027">
    <property type="entry name" value="PRK03906.1"/>
    <property type="match status" value="1"/>
</dbReference>
<evidence type="ECO:0000313" key="13">
    <source>
        <dbReference type="EMBL" id="AEA68655.1"/>
    </source>
</evidence>
<evidence type="ECO:0000256" key="9">
    <source>
        <dbReference type="ARBA" id="ARBA00023239"/>
    </source>
</evidence>
<evidence type="ECO:0000256" key="11">
    <source>
        <dbReference type="HAMAP-Rule" id="MF_00106"/>
    </source>
</evidence>
<reference evidence="13 14" key="1">
    <citation type="journal article" date="2011" name="J. Bacteriol.">
        <title>Complete genome sequence of a beneficial plant root-associated bacterium, Pseudomonas brassicacearum.</title>
        <authorList>
            <person name="Ortet P."/>
            <person name="Barakat M."/>
            <person name="Lalaouna D."/>
            <person name="Fochesato S."/>
            <person name="Barbe V."/>
            <person name="Vacherie B."/>
            <person name="Santaella C."/>
            <person name="Heulin T."/>
            <person name="Achouak W."/>
        </authorList>
    </citation>
    <scope>NUCLEOTIDE SEQUENCE [LARGE SCALE GENOMIC DNA]</scope>
    <source>
        <strain evidence="13 14">NFM421</strain>
    </source>
</reference>
<name>F2KFI9_PSEBN</name>
<dbReference type="HAMAP" id="MF_00106">
    <property type="entry name" value="UxuA"/>
    <property type="match status" value="1"/>
</dbReference>
<feature type="compositionally biased region" description="Basic and acidic residues" evidence="12">
    <location>
        <begin position="335"/>
        <end position="361"/>
    </location>
</feature>
<gene>
    <name evidence="11" type="primary">uxuA</name>
    <name evidence="13" type="ORF">PSEBR_a2375</name>
</gene>
<dbReference type="FunFam" id="3.20.20.150:FF:000010">
    <property type="entry name" value="Mannonate dehydratase"/>
    <property type="match status" value="1"/>
</dbReference>
<organism evidence="13 14">
    <name type="scientific">Pseudomonas brassicacearum (strain NFM421)</name>
    <dbReference type="NCBI Taxonomy" id="994484"/>
    <lineage>
        <taxon>Bacteria</taxon>
        <taxon>Pseudomonadati</taxon>
        <taxon>Pseudomonadota</taxon>
        <taxon>Gammaproteobacteria</taxon>
        <taxon>Pseudomonadales</taxon>
        <taxon>Pseudomonadaceae</taxon>
        <taxon>Pseudomonas</taxon>
    </lineage>
</organism>
<dbReference type="EMBL" id="CP002585">
    <property type="protein sequence ID" value="AEA68655.1"/>
    <property type="molecule type" value="Genomic_DNA"/>
</dbReference>
<dbReference type="Proteomes" id="UP000006692">
    <property type="component" value="Chromosome"/>
</dbReference>
<dbReference type="Pfam" id="PF03786">
    <property type="entry name" value="UxuA"/>
    <property type="match status" value="1"/>
</dbReference>
<comment type="cofactor">
    <cofactor evidence="11">
        <name>Fe(2+)</name>
        <dbReference type="ChEBI" id="CHEBI:29033"/>
    </cofactor>
    <cofactor evidence="11">
        <name>Mn(2+)</name>
        <dbReference type="ChEBI" id="CHEBI:29035"/>
    </cofactor>
</comment>
<dbReference type="InterPro" id="IPR036237">
    <property type="entry name" value="Xyl_isomerase-like_sf"/>
</dbReference>
<dbReference type="RefSeq" id="WP_003200863.1">
    <property type="nucleotide sequence ID" value="NC_015379.1"/>
</dbReference>
<dbReference type="InterPro" id="IPR004628">
    <property type="entry name" value="Man_deHydtase"/>
</dbReference>
<keyword evidence="9 11" id="KW-0456">Lyase</keyword>
<evidence type="ECO:0000256" key="8">
    <source>
        <dbReference type="ARBA" id="ARBA00023211"/>
    </source>
</evidence>
<dbReference type="NCBIfam" id="TIGR00695">
    <property type="entry name" value="uxuA"/>
    <property type="match status" value="1"/>
</dbReference>
<protein>
    <recommendedName>
        <fullName evidence="6 11">Mannonate dehydratase</fullName>
        <ecNumber evidence="5 11">4.2.1.8</ecNumber>
    </recommendedName>
    <alternativeName>
        <fullName evidence="10 11">D-mannonate hydro-lyase</fullName>
    </alternativeName>
</protein>
<dbReference type="GO" id="GO:0030145">
    <property type="term" value="F:manganese ion binding"/>
    <property type="evidence" value="ECO:0007669"/>
    <property type="project" value="TreeGrafter"/>
</dbReference>
<evidence type="ECO:0000256" key="10">
    <source>
        <dbReference type="ARBA" id="ARBA00033474"/>
    </source>
</evidence>
<keyword evidence="8 11" id="KW-0464">Manganese</keyword>
<comment type="catalytic activity">
    <reaction evidence="1 11">
        <text>D-mannonate = 2-dehydro-3-deoxy-D-gluconate + H2O</text>
        <dbReference type="Rhea" id="RHEA:20097"/>
        <dbReference type="ChEBI" id="CHEBI:15377"/>
        <dbReference type="ChEBI" id="CHEBI:17767"/>
        <dbReference type="ChEBI" id="CHEBI:57990"/>
        <dbReference type="EC" id="4.2.1.8"/>
    </reaction>
</comment>
<dbReference type="PANTHER" id="PTHR30387:SF2">
    <property type="entry name" value="MANNONATE DEHYDRATASE"/>
    <property type="match status" value="1"/>
</dbReference>
<dbReference type="GO" id="GO:0042840">
    <property type="term" value="P:D-glucuronate catabolic process"/>
    <property type="evidence" value="ECO:0007669"/>
    <property type="project" value="TreeGrafter"/>
</dbReference>
<comment type="pathway">
    <text evidence="3 11">Carbohydrate metabolism; pentose and glucuronate interconversion.</text>
</comment>
<dbReference type="SUPFAM" id="SSF51658">
    <property type="entry name" value="Xylose isomerase-like"/>
    <property type="match status" value="1"/>
</dbReference>
<dbReference type="PANTHER" id="PTHR30387">
    <property type="entry name" value="MANNONATE DEHYDRATASE"/>
    <property type="match status" value="1"/>
</dbReference>
<dbReference type="UniPathway" id="UPA00246"/>
<evidence type="ECO:0000256" key="3">
    <source>
        <dbReference type="ARBA" id="ARBA00004892"/>
    </source>
</evidence>